<dbReference type="InterPro" id="IPR004616">
    <property type="entry name" value="Leu/Phe-tRNA_Trfase"/>
</dbReference>
<dbReference type="EC" id="2.3.2.6" evidence="4"/>
<dbReference type="RefSeq" id="WP_202688773.1">
    <property type="nucleotide sequence ID" value="NZ_JAESVN010000004.1"/>
</dbReference>
<reference evidence="6" key="1">
    <citation type="submission" date="2021-01" db="EMBL/GenBank/DDBJ databases">
        <title>Tabrizicola alba sp. nov. a motile alkaliphilic bacterium isolated from a soda lake.</title>
        <authorList>
            <person name="Szuroczki S."/>
            <person name="Abbaszade G."/>
            <person name="Schumann P."/>
            <person name="Toth E."/>
        </authorList>
    </citation>
    <scope>NUCLEOTIDE SEQUENCE</scope>
    <source>
        <strain evidence="6">DMG-N-6</strain>
    </source>
</reference>
<comment type="similarity">
    <text evidence="4">Belongs to the L/F-transferase family.</text>
</comment>
<evidence type="ECO:0000313" key="7">
    <source>
        <dbReference type="Proteomes" id="UP000648908"/>
    </source>
</evidence>
<protein>
    <recommendedName>
        <fullName evidence="4">Leucyl/phenylalanyl-tRNA--protein transferase</fullName>
        <ecNumber evidence="4">2.3.2.6</ecNumber>
    </recommendedName>
    <alternativeName>
        <fullName evidence="4">L/F-transferase</fullName>
    </alternativeName>
    <alternativeName>
        <fullName evidence="4">Leucyltransferase</fullName>
    </alternativeName>
    <alternativeName>
        <fullName evidence="4">Phenyalanyltransferase</fullName>
    </alternativeName>
</protein>
<gene>
    <name evidence="4" type="primary">aat</name>
    <name evidence="6" type="ORF">JL811_11565</name>
</gene>
<dbReference type="Pfam" id="PF03588">
    <property type="entry name" value="Leu_Phe_trans"/>
    <property type="match status" value="1"/>
</dbReference>
<evidence type="ECO:0000256" key="2">
    <source>
        <dbReference type="ARBA" id="ARBA00022679"/>
    </source>
</evidence>
<name>A0A8K0V9K2_9RHOB</name>
<dbReference type="AlphaFoldDB" id="A0A8K0V9K2"/>
<comment type="catalytic activity">
    <reaction evidence="4">
        <text>L-phenylalanyl-tRNA(Phe) + an N-terminal L-alpha-aminoacyl-[protein] = an N-terminal L-phenylalanyl-L-alpha-aminoacyl-[protein] + tRNA(Phe)</text>
        <dbReference type="Rhea" id="RHEA:43632"/>
        <dbReference type="Rhea" id="RHEA-COMP:9668"/>
        <dbReference type="Rhea" id="RHEA-COMP:9699"/>
        <dbReference type="Rhea" id="RHEA-COMP:10636"/>
        <dbReference type="Rhea" id="RHEA-COMP:10637"/>
        <dbReference type="ChEBI" id="CHEBI:78442"/>
        <dbReference type="ChEBI" id="CHEBI:78531"/>
        <dbReference type="ChEBI" id="CHEBI:78597"/>
        <dbReference type="ChEBI" id="CHEBI:83561"/>
        <dbReference type="EC" id="2.3.2.6"/>
    </reaction>
</comment>
<keyword evidence="1 4" id="KW-0963">Cytoplasm</keyword>
<comment type="catalytic activity">
    <reaction evidence="4">
        <text>N-terminal L-lysyl-[protein] + L-leucyl-tRNA(Leu) = N-terminal L-leucyl-L-lysyl-[protein] + tRNA(Leu) + H(+)</text>
        <dbReference type="Rhea" id="RHEA:12340"/>
        <dbReference type="Rhea" id="RHEA-COMP:9613"/>
        <dbReference type="Rhea" id="RHEA-COMP:9622"/>
        <dbReference type="Rhea" id="RHEA-COMP:12670"/>
        <dbReference type="Rhea" id="RHEA-COMP:12671"/>
        <dbReference type="ChEBI" id="CHEBI:15378"/>
        <dbReference type="ChEBI" id="CHEBI:65249"/>
        <dbReference type="ChEBI" id="CHEBI:78442"/>
        <dbReference type="ChEBI" id="CHEBI:78494"/>
        <dbReference type="ChEBI" id="CHEBI:133043"/>
        <dbReference type="EC" id="2.3.2.6"/>
    </reaction>
</comment>
<evidence type="ECO:0000256" key="1">
    <source>
        <dbReference type="ARBA" id="ARBA00022490"/>
    </source>
</evidence>
<dbReference type="PANTHER" id="PTHR30098">
    <property type="entry name" value="LEUCYL/PHENYLALANYL-TRNA--PROTEIN TRANSFERASE"/>
    <property type="match status" value="1"/>
</dbReference>
<accession>A0A8K0V9K2</accession>
<dbReference type="SUPFAM" id="SSF55729">
    <property type="entry name" value="Acyl-CoA N-acyltransferases (Nat)"/>
    <property type="match status" value="1"/>
</dbReference>
<dbReference type="NCBIfam" id="TIGR00667">
    <property type="entry name" value="aat"/>
    <property type="match status" value="1"/>
</dbReference>
<comment type="function">
    <text evidence="4">Functions in the N-end rule pathway of protein degradation where it conjugates Leu, Phe and, less efficiently, Met from aminoacyl-tRNAs to the N-termini of proteins containing an N-terminal arginine or lysine.</text>
</comment>
<comment type="subcellular location">
    <subcellularLocation>
        <location evidence="4">Cytoplasm</location>
    </subcellularLocation>
</comment>
<dbReference type="HAMAP" id="MF_00688">
    <property type="entry name" value="Leu_Phe_trans"/>
    <property type="match status" value="1"/>
</dbReference>
<dbReference type="InterPro" id="IPR042203">
    <property type="entry name" value="Leu/Phe-tRNA_Trfase_C"/>
</dbReference>
<keyword evidence="7" id="KW-1185">Reference proteome</keyword>
<keyword evidence="2 4" id="KW-0808">Transferase</keyword>
<comment type="catalytic activity">
    <reaction evidence="4">
        <text>N-terminal L-arginyl-[protein] + L-leucyl-tRNA(Leu) = N-terminal L-leucyl-L-arginyl-[protein] + tRNA(Leu) + H(+)</text>
        <dbReference type="Rhea" id="RHEA:50416"/>
        <dbReference type="Rhea" id="RHEA-COMP:9613"/>
        <dbReference type="Rhea" id="RHEA-COMP:9622"/>
        <dbReference type="Rhea" id="RHEA-COMP:12672"/>
        <dbReference type="Rhea" id="RHEA-COMP:12673"/>
        <dbReference type="ChEBI" id="CHEBI:15378"/>
        <dbReference type="ChEBI" id="CHEBI:64719"/>
        <dbReference type="ChEBI" id="CHEBI:78442"/>
        <dbReference type="ChEBI" id="CHEBI:78494"/>
        <dbReference type="ChEBI" id="CHEBI:133044"/>
        <dbReference type="EC" id="2.3.2.6"/>
    </reaction>
</comment>
<keyword evidence="3 4" id="KW-0012">Acyltransferase</keyword>
<sequence>MTAPRDQSRGQPGLTPDLLLRAYAMGIFPMAAARDSAQIHWMSPEARGILPLEGFHISRSLSRHIARASVSVSVDQDFEGVLCACADREETWINAEIHALYMDLHRMGHAHSLEVRSGGDLVGGVYGVVLGAAFFGESMFSRQRDASKLALAWLVHRLRAGGFTLFDTQYLTPHLASLGGIEIPRARYEARLADALHRRADFQPPGYAPDAYSVRQRSTQTS</sequence>
<dbReference type="Proteomes" id="UP000648908">
    <property type="component" value="Unassembled WGS sequence"/>
</dbReference>
<comment type="caution">
    <text evidence="6">The sequence shown here is derived from an EMBL/GenBank/DDBJ whole genome shotgun (WGS) entry which is preliminary data.</text>
</comment>
<dbReference type="PANTHER" id="PTHR30098:SF2">
    <property type="entry name" value="LEUCYL_PHENYLALANYL-TRNA--PROTEIN TRANSFERASE"/>
    <property type="match status" value="1"/>
</dbReference>
<dbReference type="Gene3D" id="3.40.630.70">
    <property type="entry name" value="Leucyl/phenylalanyl-tRNA-protein transferase, C-terminal domain"/>
    <property type="match status" value="1"/>
</dbReference>
<dbReference type="InterPro" id="IPR042221">
    <property type="entry name" value="Leu/Phe-tRNA_Trfase_N"/>
</dbReference>
<proteinExistence type="inferred from homology"/>
<dbReference type="GO" id="GO:0030163">
    <property type="term" value="P:protein catabolic process"/>
    <property type="evidence" value="ECO:0007669"/>
    <property type="project" value="UniProtKB-UniRule"/>
</dbReference>
<dbReference type="InterPro" id="IPR016181">
    <property type="entry name" value="Acyl_CoA_acyltransferase"/>
</dbReference>
<evidence type="ECO:0000256" key="4">
    <source>
        <dbReference type="HAMAP-Rule" id="MF_00688"/>
    </source>
</evidence>
<feature type="region of interest" description="Disordered" evidence="5">
    <location>
        <begin position="201"/>
        <end position="222"/>
    </location>
</feature>
<organism evidence="6 7">
    <name type="scientific">Szabonella alba</name>
    <dbReference type="NCBI Taxonomy" id="2804194"/>
    <lineage>
        <taxon>Bacteria</taxon>
        <taxon>Pseudomonadati</taxon>
        <taxon>Pseudomonadota</taxon>
        <taxon>Alphaproteobacteria</taxon>
        <taxon>Rhodobacterales</taxon>
        <taxon>Paracoccaceae</taxon>
        <taxon>Szabonella</taxon>
    </lineage>
</organism>
<evidence type="ECO:0000313" key="6">
    <source>
        <dbReference type="EMBL" id="MBL4917858.1"/>
    </source>
</evidence>
<evidence type="ECO:0000256" key="5">
    <source>
        <dbReference type="SAM" id="MobiDB-lite"/>
    </source>
</evidence>
<evidence type="ECO:0000256" key="3">
    <source>
        <dbReference type="ARBA" id="ARBA00023315"/>
    </source>
</evidence>
<dbReference type="GO" id="GO:0008914">
    <property type="term" value="F:leucyl-tRNA--protein transferase activity"/>
    <property type="evidence" value="ECO:0007669"/>
    <property type="project" value="UniProtKB-UniRule"/>
</dbReference>
<dbReference type="GO" id="GO:0005737">
    <property type="term" value="C:cytoplasm"/>
    <property type="evidence" value="ECO:0007669"/>
    <property type="project" value="UniProtKB-SubCell"/>
</dbReference>
<dbReference type="EMBL" id="JAESVN010000004">
    <property type="protein sequence ID" value="MBL4917858.1"/>
    <property type="molecule type" value="Genomic_DNA"/>
</dbReference>
<dbReference type="Gene3D" id="3.30.70.3550">
    <property type="entry name" value="Leucyl/phenylalanyl-tRNA-protein transferase, N-terminal domain"/>
    <property type="match status" value="1"/>
</dbReference>